<dbReference type="InterPro" id="IPR036834">
    <property type="entry name" value="Bcl-2-like_sf"/>
</dbReference>
<dbReference type="InterPro" id="IPR046371">
    <property type="entry name" value="Bcl-2_BH1-3"/>
</dbReference>
<dbReference type="PANTHER" id="PTHR11256">
    <property type="entry name" value="BCL-2 RELATED"/>
    <property type="match status" value="1"/>
</dbReference>
<dbReference type="OMA" id="RTDFILQ"/>
<dbReference type="Proteomes" id="UP000054359">
    <property type="component" value="Unassembled WGS sequence"/>
</dbReference>
<feature type="non-terminal residue" evidence="4">
    <location>
        <position position="218"/>
    </location>
</feature>
<keyword evidence="5" id="KW-1185">Reference proteome</keyword>
<evidence type="ECO:0000313" key="4">
    <source>
        <dbReference type="EMBL" id="KFM74118.1"/>
    </source>
</evidence>
<evidence type="ECO:0000259" key="3">
    <source>
        <dbReference type="SMART" id="SM00337"/>
    </source>
</evidence>
<dbReference type="GO" id="GO:0001836">
    <property type="term" value="P:release of cytochrome c from mitochondria"/>
    <property type="evidence" value="ECO:0007669"/>
    <property type="project" value="TreeGrafter"/>
</dbReference>
<gene>
    <name evidence="4" type="ORF">X975_14728</name>
</gene>
<dbReference type="GO" id="GO:0042981">
    <property type="term" value="P:regulation of apoptotic process"/>
    <property type="evidence" value="ECO:0007669"/>
    <property type="project" value="InterPro"/>
</dbReference>
<evidence type="ECO:0000313" key="5">
    <source>
        <dbReference type="Proteomes" id="UP000054359"/>
    </source>
</evidence>
<accession>A0A087U9S9</accession>
<dbReference type="GO" id="GO:0097192">
    <property type="term" value="P:extrinsic apoptotic signaling pathway in absence of ligand"/>
    <property type="evidence" value="ECO:0007669"/>
    <property type="project" value="TreeGrafter"/>
</dbReference>
<evidence type="ECO:0000256" key="1">
    <source>
        <dbReference type="ARBA" id="ARBA00009458"/>
    </source>
</evidence>
<dbReference type="Gene3D" id="1.10.437.10">
    <property type="entry name" value="Blc2-like"/>
    <property type="match status" value="1"/>
</dbReference>
<dbReference type="GO" id="GO:0051400">
    <property type="term" value="F:BH domain binding"/>
    <property type="evidence" value="ECO:0007669"/>
    <property type="project" value="TreeGrafter"/>
</dbReference>
<dbReference type="EMBL" id="KK118878">
    <property type="protein sequence ID" value="KFM74118.1"/>
    <property type="molecule type" value="Genomic_DNA"/>
</dbReference>
<dbReference type="PRINTS" id="PR01862">
    <property type="entry name" value="BCL2FAMILY"/>
</dbReference>
<reference evidence="4 5" key="1">
    <citation type="submission" date="2013-11" db="EMBL/GenBank/DDBJ databases">
        <title>Genome sequencing of Stegodyphus mimosarum.</title>
        <authorList>
            <person name="Bechsgaard J."/>
        </authorList>
    </citation>
    <scope>NUCLEOTIDE SEQUENCE [LARGE SCALE GENOMIC DNA]</scope>
</reference>
<dbReference type="CDD" id="cd06845">
    <property type="entry name" value="Bcl-2_like"/>
    <property type="match status" value="1"/>
</dbReference>
<keyword evidence="2" id="KW-0053">Apoptosis</keyword>
<dbReference type="Pfam" id="PF00452">
    <property type="entry name" value="Bcl-2"/>
    <property type="match status" value="1"/>
</dbReference>
<sequence>MAPDLLVKAAFVRGDCNNSKHEFVSRNSVRTDFILQNVYSYLIKDAYAFESCPATTRKEASVLKDLKEIVDAFRSNYLFRIQNLCSELDVTFDTVGSVLLGVSNELFSDGITWSRIIALFIFVAELTVQCLAQSFPVTIVDITYECFSRLVKENLLVWIEDHGGWEGLRSLSKTEKGDSNQLMNEQQTNGTLAKSILHGTIKVFGFFANLANQTAGLP</sequence>
<dbReference type="InterPro" id="IPR002475">
    <property type="entry name" value="Bcl2-like"/>
</dbReference>
<dbReference type="GO" id="GO:0008630">
    <property type="term" value="P:intrinsic apoptotic signaling pathway in response to DNA damage"/>
    <property type="evidence" value="ECO:0007669"/>
    <property type="project" value="TreeGrafter"/>
</dbReference>
<dbReference type="AlphaFoldDB" id="A0A087U9S9"/>
<organism evidence="4 5">
    <name type="scientific">Stegodyphus mimosarum</name>
    <name type="common">African social velvet spider</name>
    <dbReference type="NCBI Taxonomy" id="407821"/>
    <lineage>
        <taxon>Eukaryota</taxon>
        <taxon>Metazoa</taxon>
        <taxon>Ecdysozoa</taxon>
        <taxon>Arthropoda</taxon>
        <taxon>Chelicerata</taxon>
        <taxon>Arachnida</taxon>
        <taxon>Araneae</taxon>
        <taxon>Araneomorphae</taxon>
        <taxon>Entelegynae</taxon>
        <taxon>Eresoidea</taxon>
        <taxon>Eresidae</taxon>
        <taxon>Stegodyphus</taxon>
    </lineage>
</organism>
<proteinExistence type="inferred from homology"/>
<dbReference type="SMART" id="SM00337">
    <property type="entry name" value="BCL"/>
    <property type="match status" value="1"/>
</dbReference>
<dbReference type="SUPFAM" id="SSF56854">
    <property type="entry name" value="Bcl-2 inhibitors of programmed cell death"/>
    <property type="match status" value="1"/>
</dbReference>
<dbReference type="OrthoDB" id="6021377at2759"/>
<dbReference type="PANTHER" id="PTHR11256:SF50">
    <property type="entry name" value="APOPTOSIS REGULATOR CED-9"/>
    <property type="match status" value="1"/>
</dbReference>
<dbReference type="STRING" id="407821.A0A087U9S9"/>
<feature type="domain" description="Bcl-2 Bcl-2 homology region 1-3" evidence="3">
    <location>
        <begin position="66"/>
        <end position="165"/>
    </location>
</feature>
<dbReference type="GO" id="GO:0005741">
    <property type="term" value="C:mitochondrial outer membrane"/>
    <property type="evidence" value="ECO:0007669"/>
    <property type="project" value="TreeGrafter"/>
</dbReference>
<name>A0A087U9S9_STEMI</name>
<dbReference type="PROSITE" id="PS50062">
    <property type="entry name" value="BCL2_FAMILY"/>
    <property type="match status" value="1"/>
</dbReference>
<comment type="similarity">
    <text evidence="1">Belongs to the Bcl-2 family.</text>
</comment>
<evidence type="ECO:0000256" key="2">
    <source>
        <dbReference type="ARBA" id="ARBA00022703"/>
    </source>
</evidence>
<dbReference type="InterPro" id="IPR026298">
    <property type="entry name" value="Bcl-2_fam"/>
</dbReference>
<protein>
    <submittedName>
        <fullName evidence="4">Apoptosis regulator BAX</fullName>
    </submittedName>
</protein>